<evidence type="ECO:0000256" key="6">
    <source>
        <dbReference type="ARBA" id="ARBA00023170"/>
    </source>
</evidence>
<evidence type="ECO:0000259" key="9">
    <source>
        <dbReference type="Pfam" id="PF22572"/>
    </source>
</evidence>
<name>A0A9N7VA41_PLEPL</name>
<dbReference type="InterPro" id="IPR043458">
    <property type="entry name" value="GPR158/179"/>
</dbReference>
<dbReference type="GO" id="GO:0004930">
    <property type="term" value="F:G protein-coupled receptor activity"/>
    <property type="evidence" value="ECO:0007669"/>
    <property type="project" value="UniProtKB-KW"/>
</dbReference>
<keyword evidence="4" id="KW-0732">Signal</keyword>
<dbReference type="Proteomes" id="UP001153269">
    <property type="component" value="Unassembled WGS sequence"/>
</dbReference>
<proteinExistence type="inferred from homology"/>
<keyword evidence="11" id="KW-1185">Reference proteome</keyword>
<comment type="similarity">
    <text evidence="2">Belongs to the G-protein coupled receptor 3 family.</text>
</comment>
<dbReference type="PANTHER" id="PTHR32546">
    <property type="entry name" value="G-PROTEIN COUPLED RECEPTOR 158-RELATED"/>
    <property type="match status" value="1"/>
</dbReference>
<sequence>MKRDTELPFIVGVVRVDINLQDVDIDQCSTDGWFAGTHRCNLTTMEWFQPAGPGRAGSLALPCILPLKLLSAQPSVQASPNSDGGRCYG</sequence>
<reference evidence="10" key="1">
    <citation type="submission" date="2020-03" db="EMBL/GenBank/DDBJ databases">
        <authorList>
            <person name="Weist P."/>
        </authorList>
    </citation>
    <scope>NUCLEOTIDE SEQUENCE</scope>
</reference>
<protein>
    <recommendedName>
        <fullName evidence="9">GPR158/179 extracellular domain-containing protein</fullName>
    </recommendedName>
</protein>
<evidence type="ECO:0000256" key="7">
    <source>
        <dbReference type="ARBA" id="ARBA00023180"/>
    </source>
</evidence>
<comment type="subcellular location">
    <subcellularLocation>
        <location evidence="1">Cell membrane</location>
        <topology evidence="1">Multi-pass membrane protein</topology>
    </subcellularLocation>
</comment>
<comment type="caution">
    <text evidence="10">The sequence shown here is derived from an EMBL/GenBank/DDBJ whole genome shotgun (WGS) entry which is preliminary data.</text>
</comment>
<evidence type="ECO:0000256" key="3">
    <source>
        <dbReference type="ARBA" id="ARBA00022475"/>
    </source>
</evidence>
<feature type="domain" description="GPR158/179 extracellular" evidence="9">
    <location>
        <begin position="5"/>
        <end position="54"/>
    </location>
</feature>
<evidence type="ECO:0000256" key="5">
    <source>
        <dbReference type="ARBA" id="ARBA00023040"/>
    </source>
</evidence>
<dbReference type="EMBL" id="CADEAL010003984">
    <property type="protein sequence ID" value="CAB1448623.1"/>
    <property type="molecule type" value="Genomic_DNA"/>
</dbReference>
<keyword evidence="7" id="KW-0325">Glycoprotein</keyword>
<evidence type="ECO:0000256" key="2">
    <source>
        <dbReference type="ARBA" id="ARBA00007242"/>
    </source>
</evidence>
<dbReference type="Pfam" id="PF22572">
    <property type="entry name" value="GPR158_179_EC"/>
    <property type="match status" value="1"/>
</dbReference>
<evidence type="ECO:0000256" key="8">
    <source>
        <dbReference type="ARBA" id="ARBA00023224"/>
    </source>
</evidence>
<accession>A0A9N7VA41</accession>
<evidence type="ECO:0000313" key="10">
    <source>
        <dbReference type="EMBL" id="CAB1448623.1"/>
    </source>
</evidence>
<organism evidence="10 11">
    <name type="scientific">Pleuronectes platessa</name>
    <name type="common">European plaice</name>
    <dbReference type="NCBI Taxonomy" id="8262"/>
    <lineage>
        <taxon>Eukaryota</taxon>
        <taxon>Metazoa</taxon>
        <taxon>Chordata</taxon>
        <taxon>Craniata</taxon>
        <taxon>Vertebrata</taxon>
        <taxon>Euteleostomi</taxon>
        <taxon>Actinopterygii</taxon>
        <taxon>Neopterygii</taxon>
        <taxon>Teleostei</taxon>
        <taxon>Neoteleostei</taxon>
        <taxon>Acanthomorphata</taxon>
        <taxon>Carangaria</taxon>
        <taxon>Pleuronectiformes</taxon>
        <taxon>Pleuronectoidei</taxon>
        <taxon>Pleuronectidae</taxon>
        <taxon>Pleuronectes</taxon>
    </lineage>
</organism>
<keyword evidence="3" id="KW-1003">Cell membrane</keyword>
<keyword evidence="3" id="KW-0472">Membrane</keyword>
<gene>
    <name evidence="10" type="ORF">PLEPLA_LOCUS36273</name>
</gene>
<evidence type="ECO:0000256" key="4">
    <source>
        <dbReference type="ARBA" id="ARBA00022729"/>
    </source>
</evidence>
<dbReference type="GO" id="GO:0005886">
    <property type="term" value="C:plasma membrane"/>
    <property type="evidence" value="ECO:0007669"/>
    <property type="project" value="UniProtKB-SubCell"/>
</dbReference>
<evidence type="ECO:0000313" key="11">
    <source>
        <dbReference type="Proteomes" id="UP001153269"/>
    </source>
</evidence>
<dbReference type="PANTHER" id="PTHR32546:SF11">
    <property type="entry name" value="G-PROTEIN COUPLED RECEPTOR 158-RELATED"/>
    <property type="match status" value="1"/>
</dbReference>
<keyword evidence="6" id="KW-0675">Receptor</keyword>
<dbReference type="AlphaFoldDB" id="A0A9N7VA41"/>
<keyword evidence="8" id="KW-0807">Transducer</keyword>
<evidence type="ECO:0000256" key="1">
    <source>
        <dbReference type="ARBA" id="ARBA00004651"/>
    </source>
</evidence>
<dbReference type="InterPro" id="IPR054714">
    <property type="entry name" value="GPR158_179_extracellular"/>
</dbReference>
<keyword evidence="5" id="KW-0297">G-protein coupled receptor</keyword>